<dbReference type="EMBL" id="AMZH03000351">
    <property type="protein sequence ID" value="RRT84189.1"/>
    <property type="molecule type" value="Genomic_DNA"/>
</dbReference>
<feature type="region of interest" description="Disordered" evidence="1">
    <location>
        <begin position="139"/>
        <end position="159"/>
    </location>
</feature>
<feature type="signal peptide" evidence="2">
    <location>
        <begin position="1"/>
        <end position="21"/>
    </location>
</feature>
<proteinExistence type="predicted"/>
<reference evidence="3 4" key="1">
    <citation type="journal article" date="2014" name="Agronomy (Basel)">
        <title>A Draft Genome Sequence for Ensete ventricosum, the Drought-Tolerant Tree Against Hunger.</title>
        <authorList>
            <person name="Harrison J."/>
            <person name="Moore K.A."/>
            <person name="Paszkiewicz K."/>
            <person name="Jones T."/>
            <person name="Grant M."/>
            <person name="Ambacheew D."/>
            <person name="Muzemil S."/>
            <person name="Studholme D.J."/>
        </authorList>
    </citation>
    <scope>NUCLEOTIDE SEQUENCE [LARGE SCALE GENOMIC DNA]</scope>
</reference>
<keyword evidence="2" id="KW-0732">Signal</keyword>
<dbReference type="AlphaFoldDB" id="A0A427B6S8"/>
<accession>A0A427B6S8</accession>
<dbReference type="Proteomes" id="UP000287651">
    <property type="component" value="Unassembled WGS sequence"/>
</dbReference>
<evidence type="ECO:0000313" key="3">
    <source>
        <dbReference type="EMBL" id="RRT84189.1"/>
    </source>
</evidence>
<comment type="caution">
    <text evidence="3">The sequence shown here is derived from an EMBL/GenBank/DDBJ whole genome shotgun (WGS) entry which is preliminary data.</text>
</comment>
<feature type="chain" id="PRO_5019047297" evidence="2">
    <location>
        <begin position="22"/>
        <end position="269"/>
    </location>
</feature>
<sequence length="269" mass="28770">MLSKYHLGVAIVVAPVATAAARICCLQSTQPQSSLLLPSLSFSPQLLLPPFACEAQRLRRCPICRLQPTQPSLPWPHQRRRCTLASPRSYCLFRRHDPTVANFLNFFIFFRRPHLSPLLSVAQSCPILLLHPPAATTPPQEMTLPASPSNAAPTLADAGRGTSPTAALIIVPSSLASSAASNTAPPLLHYSRAINAALVSSSPLTTIIVATIARRPLFRAAILPLLANPALSSLVPALSDVVSAFSSLRILLPCTIAISVPTRRCHPIL</sequence>
<protein>
    <submittedName>
        <fullName evidence="3">Uncharacterized protein</fullName>
    </submittedName>
</protein>
<evidence type="ECO:0000256" key="1">
    <source>
        <dbReference type="SAM" id="MobiDB-lite"/>
    </source>
</evidence>
<gene>
    <name evidence="3" type="ORF">B296_00015397</name>
</gene>
<evidence type="ECO:0000313" key="4">
    <source>
        <dbReference type="Proteomes" id="UP000287651"/>
    </source>
</evidence>
<organism evidence="3 4">
    <name type="scientific">Ensete ventricosum</name>
    <name type="common">Abyssinian banana</name>
    <name type="synonym">Musa ensete</name>
    <dbReference type="NCBI Taxonomy" id="4639"/>
    <lineage>
        <taxon>Eukaryota</taxon>
        <taxon>Viridiplantae</taxon>
        <taxon>Streptophyta</taxon>
        <taxon>Embryophyta</taxon>
        <taxon>Tracheophyta</taxon>
        <taxon>Spermatophyta</taxon>
        <taxon>Magnoliopsida</taxon>
        <taxon>Liliopsida</taxon>
        <taxon>Zingiberales</taxon>
        <taxon>Musaceae</taxon>
        <taxon>Ensete</taxon>
    </lineage>
</organism>
<name>A0A427B6S8_ENSVE</name>
<evidence type="ECO:0000256" key="2">
    <source>
        <dbReference type="SAM" id="SignalP"/>
    </source>
</evidence>